<comment type="similarity">
    <text evidence="6">Belongs to the peptidase M24A family. Methionine aminopeptidase type 1 subfamily.</text>
</comment>
<dbReference type="PANTHER" id="PTHR43330:SF27">
    <property type="entry name" value="METHIONINE AMINOPEPTIDASE"/>
    <property type="match status" value="1"/>
</dbReference>
<accession>A0ABP6Y323</accession>
<dbReference type="Gene3D" id="3.90.230.10">
    <property type="entry name" value="Creatinase/methionine aminopeptidase superfamily"/>
    <property type="match status" value="1"/>
</dbReference>
<feature type="binding site" evidence="6">
    <location>
        <position position="71"/>
    </location>
    <ligand>
        <name>substrate</name>
    </ligand>
</feature>
<evidence type="ECO:0000256" key="4">
    <source>
        <dbReference type="ARBA" id="ARBA00022723"/>
    </source>
</evidence>
<organism evidence="9 10">
    <name type="scientific">Microlunatus spumicola</name>
    <dbReference type="NCBI Taxonomy" id="81499"/>
    <lineage>
        <taxon>Bacteria</taxon>
        <taxon>Bacillati</taxon>
        <taxon>Actinomycetota</taxon>
        <taxon>Actinomycetes</taxon>
        <taxon>Propionibacteriales</taxon>
        <taxon>Propionibacteriaceae</taxon>
        <taxon>Microlunatus</taxon>
    </lineage>
</organism>
<keyword evidence="3 6" id="KW-0645">Protease</keyword>
<keyword evidence="2 6" id="KW-0031">Aminopeptidase</keyword>
<feature type="binding site" evidence="6">
    <location>
        <position position="99"/>
    </location>
    <ligand>
        <name>a divalent metal cation</name>
        <dbReference type="ChEBI" id="CHEBI:60240"/>
        <label>1</label>
    </ligand>
</feature>
<dbReference type="CDD" id="cd01086">
    <property type="entry name" value="MetAP1"/>
    <property type="match status" value="1"/>
</dbReference>
<evidence type="ECO:0000256" key="5">
    <source>
        <dbReference type="ARBA" id="ARBA00022801"/>
    </source>
</evidence>
<proteinExistence type="inferred from homology"/>
<comment type="cofactor">
    <cofactor evidence="6">
        <name>Co(2+)</name>
        <dbReference type="ChEBI" id="CHEBI:48828"/>
    </cofactor>
    <cofactor evidence="6">
        <name>Zn(2+)</name>
        <dbReference type="ChEBI" id="CHEBI:29105"/>
    </cofactor>
    <cofactor evidence="6">
        <name>Mn(2+)</name>
        <dbReference type="ChEBI" id="CHEBI:29035"/>
    </cofactor>
    <cofactor evidence="6">
        <name>Fe(2+)</name>
        <dbReference type="ChEBI" id="CHEBI:29033"/>
    </cofactor>
    <text evidence="6">Binds 2 divalent metal cations per subunit. Has a high-affinity and a low affinity metal-binding site. The true nature of the physiological cofactor is under debate. The enzyme is active with cobalt, zinc, manganese or divalent iron ions. Most likely, methionine aminopeptidases function as mononuclear Fe(2+)-metalloproteases under physiological conditions, and the catalytically relevant metal-binding site has been assigned to the histidine-containing high-affinity site.</text>
</comment>
<evidence type="ECO:0000256" key="3">
    <source>
        <dbReference type="ARBA" id="ARBA00022670"/>
    </source>
</evidence>
<keyword evidence="5 6" id="KW-0378">Hydrolase</keyword>
<evidence type="ECO:0000256" key="2">
    <source>
        <dbReference type="ARBA" id="ARBA00022438"/>
    </source>
</evidence>
<dbReference type="EMBL" id="BAAAYR010000005">
    <property type="protein sequence ID" value="GAA3576118.1"/>
    <property type="molecule type" value="Genomic_DNA"/>
</dbReference>
<dbReference type="InterPro" id="IPR000994">
    <property type="entry name" value="Pept_M24"/>
</dbReference>
<dbReference type="InterPro" id="IPR036005">
    <property type="entry name" value="Creatinase/aminopeptidase-like"/>
</dbReference>
<reference evidence="10" key="1">
    <citation type="journal article" date="2019" name="Int. J. Syst. Evol. Microbiol.">
        <title>The Global Catalogue of Microorganisms (GCM) 10K type strain sequencing project: providing services to taxonomists for standard genome sequencing and annotation.</title>
        <authorList>
            <consortium name="The Broad Institute Genomics Platform"/>
            <consortium name="The Broad Institute Genome Sequencing Center for Infectious Disease"/>
            <person name="Wu L."/>
            <person name="Ma J."/>
        </authorList>
    </citation>
    <scope>NUCLEOTIDE SEQUENCE [LARGE SCALE GENOMIC DNA]</scope>
    <source>
        <strain evidence="10">JCM 16540</strain>
    </source>
</reference>
<feature type="binding site" evidence="6">
    <location>
        <position position="235"/>
    </location>
    <ligand>
        <name>a divalent metal cation</name>
        <dbReference type="ChEBI" id="CHEBI:60240"/>
        <label>2</label>
        <note>catalytic</note>
    </ligand>
</feature>
<dbReference type="EC" id="3.4.11.18" evidence="6 7"/>
<dbReference type="Pfam" id="PF00557">
    <property type="entry name" value="Peptidase_M24"/>
    <property type="match status" value="1"/>
</dbReference>
<dbReference type="NCBIfam" id="TIGR00500">
    <property type="entry name" value="met_pdase_I"/>
    <property type="match status" value="1"/>
</dbReference>
<evidence type="ECO:0000256" key="6">
    <source>
        <dbReference type="HAMAP-Rule" id="MF_01974"/>
    </source>
</evidence>
<comment type="caution">
    <text evidence="9">The sequence shown here is derived from an EMBL/GenBank/DDBJ whole genome shotgun (WGS) entry which is preliminary data.</text>
</comment>
<feature type="binding site" evidence="6">
    <location>
        <position position="171"/>
    </location>
    <ligand>
        <name>substrate</name>
    </ligand>
</feature>
<feature type="binding site" evidence="6">
    <location>
        <position position="164"/>
    </location>
    <ligand>
        <name>a divalent metal cation</name>
        <dbReference type="ChEBI" id="CHEBI:60240"/>
        <label>2</label>
        <note>catalytic</note>
    </ligand>
</feature>
<feature type="binding site" evidence="6">
    <location>
        <position position="235"/>
    </location>
    <ligand>
        <name>a divalent metal cation</name>
        <dbReference type="ChEBI" id="CHEBI:60240"/>
        <label>1</label>
    </ligand>
</feature>
<dbReference type="SUPFAM" id="SSF55920">
    <property type="entry name" value="Creatinase/aminopeptidase"/>
    <property type="match status" value="1"/>
</dbReference>
<evidence type="ECO:0000259" key="8">
    <source>
        <dbReference type="Pfam" id="PF00557"/>
    </source>
</evidence>
<comment type="subunit">
    <text evidence="6">Monomer.</text>
</comment>
<feature type="binding site" evidence="6">
    <location>
        <position position="204"/>
    </location>
    <ligand>
        <name>a divalent metal cation</name>
        <dbReference type="ChEBI" id="CHEBI:60240"/>
        <label>2</label>
        <note>catalytic</note>
    </ligand>
</feature>
<evidence type="ECO:0000313" key="10">
    <source>
        <dbReference type="Proteomes" id="UP001500767"/>
    </source>
</evidence>
<comment type="catalytic activity">
    <reaction evidence="6 7">
        <text>Release of N-terminal amino acids, preferentially methionine, from peptides and arylamides.</text>
        <dbReference type="EC" id="3.4.11.18"/>
    </reaction>
</comment>
<dbReference type="PRINTS" id="PR00599">
    <property type="entry name" value="MAPEPTIDASE"/>
</dbReference>
<keyword evidence="10" id="KW-1185">Reference proteome</keyword>
<dbReference type="PANTHER" id="PTHR43330">
    <property type="entry name" value="METHIONINE AMINOPEPTIDASE"/>
    <property type="match status" value="1"/>
</dbReference>
<sequence length="269" mass="27533">MRRAGLVVARALDAVVAAVRPGVTTRELDAVAAAAIAEAGAQPSFLGYGADEDRPGFPGVVCLSVDDEVVHGIPGARVLAEGDLLSVDCGAIVDGWHGDAAVSVVVGDGPPSAEVAGLLEATRTAMWHGLAALREGGRVGDVAAAVERVVGDGPYGIVEDYVGHGIGTEMHQAPDVPHSRPRGPLAGLRGRGPRLVAGTVLAVEPMLTLGDPDTHELDDGWTAVTDDGRWACHWEHTVAITPTGLWVLTAHDGGEAELTALGAPYGPLD</sequence>
<feature type="domain" description="Peptidase M24" evidence="8">
    <location>
        <begin position="1"/>
        <end position="241"/>
    </location>
</feature>
<evidence type="ECO:0000256" key="7">
    <source>
        <dbReference type="RuleBase" id="RU003653"/>
    </source>
</evidence>
<evidence type="ECO:0000313" key="9">
    <source>
        <dbReference type="EMBL" id="GAA3576118.1"/>
    </source>
</evidence>
<dbReference type="Proteomes" id="UP001500767">
    <property type="component" value="Unassembled WGS sequence"/>
</dbReference>
<dbReference type="GO" id="GO:0004177">
    <property type="term" value="F:aminopeptidase activity"/>
    <property type="evidence" value="ECO:0007669"/>
    <property type="project" value="UniProtKB-KW"/>
</dbReference>
<name>A0ABP6Y323_9ACTN</name>
<gene>
    <name evidence="9" type="primary">map_2</name>
    <name evidence="6" type="synonym">map</name>
    <name evidence="9" type="ORF">GCM10022197_36620</name>
</gene>
<comment type="function">
    <text evidence="1 6">Removes the N-terminal methionine from nascent proteins. The N-terminal methionine is often cleaved when the second residue in the primary sequence is small and uncharged (Met-Ala-, Cys, Gly, Pro, Ser, Thr, or Val). Requires deformylation of the N(alpha)-formylated initiator methionine before it can be hydrolyzed.</text>
</comment>
<feature type="binding site" evidence="6">
    <location>
        <position position="99"/>
    </location>
    <ligand>
        <name>a divalent metal cation</name>
        <dbReference type="ChEBI" id="CHEBI:60240"/>
        <label>2</label>
        <note>catalytic</note>
    </ligand>
</feature>
<dbReference type="HAMAP" id="MF_01974">
    <property type="entry name" value="MetAP_1"/>
    <property type="match status" value="1"/>
</dbReference>
<evidence type="ECO:0000256" key="1">
    <source>
        <dbReference type="ARBA" id="ARBA00002521"/>
    </source>
</evidence>
<protein>
    <recommendedName>
        <fullName evidence="6 7">Methionine aminopeptidase</fullName>
        <shortName evidence="6">MAP</shortName>
        <shortName evidence="6">MetAP</shortName>
        <ecNumber evidence="6 7">3.4.11.18</ecNumber>
    </recommendedName>
    <alternativeName>
        <fullName evidence="6">Peptidase M</fullName>
    </alternativeName>
</protein>
<feature type="binding site" evidence="6">
    <location>
        <position position="88"/>
    </location>
    <ligand>
        <name>a divalent metal cation</name>
        <dbReference type="ChEBI" id="CHEBI:60240"/>
        <label>1</label>
    </ligand>
</feature>
<dbReference type="InterPro" id="IPR002467">
    <property type="entry name" value="Pept_M24A_MAP1"/>
</dbReference>
<keyword evidence="4 6" id="KW-0479">Metal-binding</keyword>
<dbReference type="InterPro" id="IPR001714">
    <property type="entry name" value="Pept_M24_MAP"/>
</dbReference>